<evidence type="ECO:0000256" key="4">
    <source>
        <dbReference type="ARBA" id="ARBA00023239"/>
    </source>
</evidence>
<dbReference type="InterPro" id="IPR006913">
    <property type="entry name" value="CENP-V/GFA"/>
</dbReference>
<dbReference type="GO" id="GO:0046872">
    <property type="term" value="F:metal ion binding"/>
    <property type="evidence" value="ECO:0007669"/>
    <property type="project" value="UniProtKB-KW"/>
</dbReference>
<evidence type="ECO:0000256" key="2">
    <source>
        <dbReference type="ARBA" id="ARBA00022723"/>
    </source>
</evidence>
<evidence type="ECO:0000313" key="6">
    <source>
        <dbReference type="EMBL" id="MDO6452116.1"/>
    </source>
</evidence>
<comment type="similarity">
    <text evidence="1">Belongs to the Gfa family.</text>
</comment>
<evidence type="ECO:0000256" key="1">
    <source>
        <dbReference type="ARBA" id="ARBA00005495"/>
    </source>
</evidence>
<dbReference type="PANTHER" id="PTHR33337">
    <property type="entry name" value="GFA DOMAIN-CONTAINING PROTEIN"/>
    <property type="match status" value="1"/>
</dbReference>
<dbReference type="Pfam" id="PF04828">
    <property type="entry name" value="GFA"/>
    <property type="match status" value="1"/>
</dbReference>
<protein>
    <submittedName>
        <fullName evidence="6">GFA family protein</fullName>
    </submittedName>
</protein>
<keyword evidence="2" id="KW-0479">Metal-binding</keyword>
<proteinExistence type="inferred from homology"/>
<keyword evidence="4" id="KW-0456">Lyase</keyword>
<dbReference type="Gene3D" id="3.90.1590.10">
    <property type="entry name" value="glutathione-dependent formaldehyde- activating enzyme (gfa)"/>
    <property type="match status" value="1"/>
</dbReference>
<evidence type="ECO:0000313" key="7">
    <source>
        <dbReference type="Proteomes" id="UP001169862"/>
    </source>
</evidence>
<dbReference type="RefSeq" id="WP_075179034.1">
    <property type="nucleotide sequence ID" value="NZ_CAXHZV010000001.1"/>
</dbReference>
<evidence type="ECO:0000259" key="5">
    <source>
        <dbReference type="PROSITE" id="PS51891"/>
    </source>
</evidence>
<dbReference type="AlphaFoldDB" id="A0AAW7XEE1"/>
<dbReference type="SUPFAM" id="SSF51316">
    <property type="entry name" value="Mss4-like"/>
    <property type="match status" value="1"/>
</dbReference>
<dbReference type="PANTHER" id="PTHR33337:SF40">
    <property type="entry name" value="CENP-V_GFA DOMAIN-CONTAINING PROTEIN-RELATED"/>
    <property type="match status" value="1"/>
</dbReference>
<dbReference type="InterPro" id="IPR011057">
    <property type="entry name" value="Mss4-like_sf"/>
</dbReference>
<feature type="domain" description="CENP-V/GFA" evidence="5">
    <location>
        <begin position="1"/>
        <end position="111"/>
    </location>
</feature>
<evidence type="ECO:0000256" key="3">
    <source>
        <dbReference type="ARBA" id="ARBA00022833"/>
    </source>
</evidence>
<dbReference type="Proteomes" id="UP001169862">
    <property type="component" value="Unassembled WGS sequence"/>
</dbReference>
<dbReference type="EMBL" id="JAUOPG010000001">
    <property type="protein sequence ID" value="MDO6452116.1"/>
    <property type="molecule type" value="Genomic_DNA"/>
</dbReference>
<organism evidence="6 7">
    <name type="scientific">Neptunomonas phycophila</name>
    <dbReference type="NCBI Taxonomy" id="1572645"/>
    <lineage>
        <taxon>Bacteria</taxon>
        <taxon>Pseudomonadati</taxon>
        <taxon>Pseudomonadota</taxon>
        <taxon>Gammaproteobacteria</taxon>
        <taxon>Oceanospirillales</taxon>
        <taxon>Oceanospirillaceae</taxon>
        <taxon>Neptunomonas</taxon>
    </lineage>
</organism>
<keyword evidence="3" id="KW-0862">Zinc</keyword>
<dbReference type="PROSITE" id="PS51891">
    <property type="entry name" value="CENP_V_GFA"/>
    <property type="match status" value="1"/>
</dbReference>
<dbReference type="GO" id="GO:0016846">
    <property type="term" value="F:carbon-sulfur lyase activity"/>
    <property type="evidence" value="ECO:0007669"/>
    <property type="project" value="InterPro"/>
</dbReference>
<name>A0AAW7XEE1_9GAMM</name>
<accession>A0AAW7XEE1</accession>
<dbReference type="GeneID" id="89456550"/>
<comment type="caution">
    <text evidence="6">The sequence shown here is derived from an EMBL/GenBank/DDBJ whole genome shotgun (WGS) entry which is preliminary data.</text>
</comment>
<reference evidence="6" key="1">
    <citation type="submission" date="2023-07" db="EMBL/GenBank/DDBJ databases">
        <title>Genome content predicts the carbon catabolic preferences of heterotrophic bacteria.</title>
        <authorList>
            <person name="Gralka M."/>
        </authorList>
    </citation>
    <scope>NUCLEOTIDE SEQUENCE</scope>
    <source>
        <strain evidence="6">I2M16</strain>
    </source>
</reference>
<sequence>MKGKCLCGNIEVEMADHNEVGLCHCSMCRRWAGGPMFAVHGGSDVSFTGETPARYKSSDWAERGFCQNCGTHLFYYLLPANEYMLPAGLFQDQEFTLLSEIFIEEKPEYYEFRNETDKLTGQQVFEHFAPKA</sequence>
<gene>
    <name evidence="6" type="ORF">Q4490_00935</name>
</gene>